<name>A0A1F8AR25_9BACT</name>
<proteinExistence type="predicted"/>
<sequence>MLLIHILAATTSILFTTYTAFFPSFNKIRIAYFLTLPTYISGFMLALSKGIPFGKICLSGLAYTFGILTLLIFTKRKLSPAKFTN</sequence>
<feature type="transmembrane region" description="Helical" evidence="1">
    <location>
        <begin position="53"/>
        <end position="73"/>
    </location>
</feature>
<feature type="transmembrane region" description="Helical" evidence="1">
    <location>
        <begin position="30"/>
        <end position="47"/>
    </location>
</feature>
<dbReference type="AlphaFoldDB" id="A0A1F8AR25"/>
<keyword evidence="1" id="KW-1133">Transmembrane helix</keyword>
<comment type="caution">
    <text evidence="2">The sequence shown here is derived from an EMBL/GenBank/DDBJ whole genome shotgun (WGS) entry which is preliminary data.</text>
</comment>
<evidence type="ECO:0000256" key="1">
    <source>
        <dbReference type="SAM" id="Phobius"/>
    </source>
</evidence>
<organism evidence="2 3">
    <name type="scientific">Candidatus Woesebacteria bacterium RIFCSPHIGHO2_12_FULL_41_24</name>
    <dbReference type="NCBI Taxonomy" id="1802510"/>
    <lineage>
        <taxon>Bacteria</taxon>
        <taxon>Candidatus Woeseibacteriota</taxon>
    </lineage>
</organism>
<keyword evidence="1" id="KW-0812">Transmembrane</keyword>
<reference evidence="2 3" key="1">
    <citation type="journal article" date="2016" name="Nat. Commun.">
        <title>Thousands of microbial genomes shed light on interconnected biogeochemical processes in an aquifer system.</title>
        <authorList>
            <person name="Anantharaman K."/>
            <person name="Brown C.T."/>
            <person name="Hug L.A."/>
            <person name="Sharon I."/>
            <person name="Castelle C.J."/>
            <person name="Probst A.J."/>
            <person name="Thomas B.C."/>
            <person name="Singh A."/>
            <person name="Wilkins M.J."/>
            <person name="Karaoz U."/>
            <person name="Brodie E.L."/>
            <person name="Williams K.H."/>
            <person name="Hubbard S.S."/>
            <person name="Banfield J.F."/>
        </authorList>
    </citation>
    <scope>NUCLEOTIDE SEQUENCE [LARGE SCALE GENOMIC DNA]</scope>
</reference>
<evidence type="ECO:0000313" key="3">
    <source>
        <dbReference type="Proteomes" id="UP000178603"/>
    </source>
</evidence>
<evidence type="ECO:0000313" key="2">
    <source>
        <dbReference type="EMBL" id="OGM54214.1"/>
    </source>
</evidence>
<protein>
    <submittedName>
        <fullName evidence="2">Uncharacterized protein</fullName>
    </submittedName>
</protein>
<keyword evidence="1" id="KW-0472">Membrane</keyword>
<dbReference type="Proteomes" id="UP000178603">
    <property type="component" value="Unassembled WGS sequence"/>
</dbReference>
<dbReference type="EMBL" id="MGGW01000017">
    <property type="protein sequence ID" value="OGM54214.1"/>
    <property type="molecule type" value="Genomic_DNA"/>
</dbReference>
<accession>A0A1F8AR25</accession>
<feature type="transmembrane region" description="Helical" evidence="1">
    <location>
        <begin position="6"/>
        <end position="23"/>
    </location>
</feature>
<gene>
    <name evidence="2" type="ORF">A3E44_00850</name>
</gene>